<dbReference type="InterPro" id="IPR033121">
    <property type="entry name" value="PEPTIDASE_A1"/>
</dbReference>
<dbReference type="InterPro" id="IPR032799">
    <property type="entry name" value="TAXi_C"/>
</dbReference>
<keyword evidence="9" id="KW-1185">Reference proteome</keyword>
<dbReference type="SUPFAM" id="SSF50630">
    <property type="entry name" value="Acid proteases"/>
    <property type="match status" value="1"/>
</dbReference>
<keyword evidence="2" id="KW-0645">Protease</keyword>
<keyword evidence="4" id="KW-0378">Hydrolase</keyword>
<reference evidence="8 9" key="1">
    <citation type="submission" date="2017-09" db="EMBL/GenBank/DDBJ databases">
        <authorList>
            <consortium name="International Durum Wheat Genome Sequencing Consortium (IDWGSC)"/>
            <person name="Milanesi L."/>
        </authorList>
    </citation>
    <scope>NUCLEOTIDE SEQUENCE [LARGE SCALE GENOMIC DNA]</scope>
    <source>
        <strain evidence="9">cv. Svevo</strain>
    </source>
</reference>
<evidence type="ECO:0000256" key="4">
    <source>
        <dbReference type="ARBA" id="ARBA00022801"/>
    </source>
</evidence>
<dbReference type="PANTHER" id="PTHR47967:SF131">
    <property type="entry name" value="(BREAD WHEAT) HYPOTHETICAL PROTEIN"/>
    <property type="match status" value="1"/>
</dbReference>
<evidence type="ECO:0000313" key="8">
    <source>
        <dbReference type="EMBL" id="VAH85233.1"/>
    </source>
</evidence>
<evidence type="ECO:0000256" key="1">
    <source>
        <dbReference type="ARBA" id="ARBA00007447"/>
    </source>
</evidence>
<dbReference type="PANTHER" id="PTHR47967">
    <property type="entry name" value="OS07G0603500 PROTEIN-RELATED"/>
    <property type="match status" value="1"/>
</dbReference>
<gene>
    <name evidence="8" type="ORF">TRITD_3Bv1G262420</name>
</gene>
<accession>A0A9R1QX80</accession>
<dbReference type="InterPro" id="IPR034161">
    <property type="entry name" value="Pepsin-like_plant"/>
</dbReference>
<dbReference type="Gene3D" id="2.40.70.10">
    <property type="entry name" value="Acid Proteases"/>
    <property type="match status" value="3"/>
</dbReference>
<dbReference type="Pfam" id="PF14541">
    <property type="entry name" value="TAXi_C"/>
    <property type="match status" value="2"/>
</dbReference>
<dbReference type="GO" id="GO:0006508">
    <property type="term" value="P:proteolysis"/>
    <property type="evidence" value="ECO:0007669"/>
    <property type="project" value="UniProtKB-KW"/>
</dbReference>
<dbReference type="InterPro" id="IPR032861">
    <property type="entry name" value="TAXi_N"/>
</dbReference>
<feature type="domain" description="Peptidase A1" evidence="7">
    <location>
        <begin position="73"/>
        <end position="399"/>
    </location>
</feature>
<dbReference type="InterPro" id="IPR051708">
    <property type="entry name" value="Plant_Aspart_Prot_A1"/>
</dbReference>
<dbReference type="Gramene" id="TRITD3Bv1G262420.1">
    <property type="protein sequence ID" value="TRITD3Bv1G262420.1"/>
    <property type="gene ID" value="TRITD3Bv1G262420"/>
</dbReference>
<evidence type="ECO:0000256" key="3">
    <source>
        <dbReference type="ARBA" id="ARBA00022750"/>
    </source>
</evidence>
<dbReference type="InterPro" id="IPR021109">
    <property type="entry name" value="Peptidase_aspartic_dom_sf"/>
</dbReference>
<keyword evidence="6" id="KW-0732">Signal</keyword>
<dbReference type="PROSITE" id="PS51767">
    <property type="entry name" value="PEPTIDASE_A1"/>
    <property type="match status" value="1"/>
</dbReference>
<evidence type="ECO:0000256" key="5">
    <source>
        <dbReference type="ARBA" id="ARBA00023180"/>
    </source>
</evidence>
<keyword evidence="3" id="KW-0064">Aspartyl protease</keyword>
<protein>
    <recommendedName>
        <fullName evidence="7">Peptidase A1 domain-containing protein</fullName>
    </recommendedName>
</protein>
<evidence type="ECO:0000256" key="2">
    <source>
        <dbReference type="ARBA" id="ARBA00022670"/>
    </source>
</evidence>
<keyword evidence="5" id="KW-0325">Glycoprotein</keyword>
<dbReference type="GO" id="GO:0005576">
    <property type="term" value="C:extracellular region"/>
    <property type="evidence" value="ECO:0007669"/>
    <property type="project" value="TreeGrafter"/>
</dbReference>
<dbReference type="Pfam" id="PF14543">
    <property type="entry name" value="TAXi_N"/>
    <property type="match status" value="1"/>
</dbReference>
<evidence type="ECO:0000256" key="6">
    <source>
        <dbReference type="SAM" id="SignalP"/>
    </source>
</evidence>
<feature type="signal peptide" evidence="6">
    <location>
        <begin position="1"/>
        <end position="21"/>
    </location>
</feature>
<dbReference type="AlphaFoldDB" id="A0A9R1QX80"/>
<evidence type="ECO:0000313" key="9">
    <source>
        <dbReference type="Proteomes" id="UP000324705"/>
    </source>
</evidence>
<evidence type="ECO:0000259" key="7">
    <source>
        <dbReference type="PROSITE" id="PS51767"/>
    </source>
</evidence>
<proteinExistence type="inferred from homology"/>
<sequence>MEIRLVLIVALCSSAATLVTCSSAGLHMELIHVDGKGNYTVAERVQRAMASSRQRLASFVDVSAPVHWNTSQYIAEYLIGNPPQRAEALIDTGSDLIWTQCSTCSLKGSCVMQGLPYYNASKSDSFHPVPCNDTLCLANQAHSCRPDGSCAFGAFYGAGDARGSIGTEVFAFEHGSVTLTFGCVDTLMITPGSLDGASGLIGLGRGPLSLVSQIGASKFSYCHTPYLRSNATPGASSHLFVGATARLSGGSPVMSMSFVQGPKRNPFYYVPLIGISVGKTRLSIPPMVFALKQNGTGGGVFIDSGNPTSVLGSLLPPPAGSGIDLCVALAQEKTVPSMVFHFSGGADMVLPPENYWVPLDDSMSCMVMHKSSYVSIIGNFQLQNMHLLYDLTKEELSFQTADCSSL</sequence>
<feature type="chain" id="PRO_5040174882" description="Peptidase A1 domain-containing protein" evidence="6">
    <location>
        <begin position="22"/>
        <end position="406"/>
    </location>
</feature>
<dbReference type="CDD" id="cd05476">
    <property type="entry name" value="pepsin_A_like_plant"/>
    <property type="match status" value="1"/>
</dbReference>
<comment type="similarity">
    <text evidence="1">Belongs to the peptidase A1 family.</text>
</comment>
<dbReference type="EMBL" id="LT934116">
    <property type="protein sequence ID" value="VAH85233.1"/>
    <property type="molecule type" value="Genomic_DNA"/>
</dbReference>
<organism evidence="8 9">
    <name type="scientific">Triticum turgidum subsp. durum</name>
    <name type="common">Durum wheat</name>
    <name type="synonym">Triticum durum</name>
    <dbReference type="NCBI Taxonomy" id="4567"/>
    <lineage>
        <taxon>Eukaryota</taxon>
        <taxon>Viridiplantae</taxon>
        <taxon>Streptophyta</taxon>
        <taxon>Embryophyta</taxon>
        <taxon>Tracheophyta</taxon>
        <taxon>Spermatophyta</taxon>
        <taxon>Magnoliopsida</taxon>
        <taxon>Liliopsida</taxon>
        <taxon>Poales</taxon>
        <taxon>Poaceae</taxon>
        <taxon>BOP clade</taxon>
        <taxon>Pooideae</taxon>
        <taxon>Triticodae</taxon>
        <taxon>Triticeae</taxon>
        <taxon>Triticinae</taxon>
        <taxon>Triticum</taxon>
    </lineage>
</organism>
<dbReference type="Proteomes" id="UP000324705">
    <property type="component" value="Chromosome 3B"/>
</dbReference>
<name>A0A9R1QX80_TRITD</name>
<dbReference type="GO" id="GO:0004190">
    <property type="term" value="F:aspartic-type endopeptidase activity"/>
    <property type="evidence" value="ECO:0007669"/>
    <property type="project" value="UniProtKB-KW"/>
</dbReference>